<gene>
    <name evidence="7" type="ORF">AB996_1199</name>
</gene>
<feature type="domain" description="MucBP" evidence="6">
    <location>
        <begin position="417"/>
        <end position="478"/>
    </location>
</feature>
<comment type="caution">
    <text evidence="7">The sequence shown here is derived from an EMBL/GenBank/DDBJ whole genome shotgun (WGS) entry which is preliminary data.</text>
</comment>
<dbReference type="EMBL" id="LIYF01000020">
    <property type="protein sequence ID" value="KZK06423.1"/>
    <property type="molecule type" value="Genomic_DNA"/>
</dbReference>
<organism evidence="7 8">
    <name type="scientific">Lactococcus lactis subsp. cremoris</name>
    <name type="common">Streptococcus cremoris</name>
    <dbReference type="NCBI Taxonomy" id="1359"/>
    <lineage>
        <taxon>Bacteria</taxon>
        <taxon>Bacillati</taxon>
        <taxon>Bacillota</taxon>
        <taxon>Bacilli</taxon>
        <taxon>Lactobacillales</taxon>
        <taxon>Streptococcaceae</taxon>
        <taxon>Lactococcus</taxon>
    </lineage>
</organism>
<reference evidence="7 8" key="1">
    <citation type="submission" date="2015-08" db="EMBL/GenBank/DDBJ databases">
        <title>Draft Genome Sequences of 11 Lactococcus lactis subspecies cremoris strains.</title>
        <authorList>
            <person name="Wels M."/>
            <person name="Backus L."/>
            <person name="Boekhorst J."/>
            <person name="Dijkstra A."/>
            <person name="Beerthuizen M."/>
            <person name="Siezen R."/>
            <person name="Bachmann H."/>
            <person name="Van Hijum S."/>
        </authorList>
    </citation>
    <scope>NUCLEOTIDE SEQUENCE [LARGE SCALE GENOMIC DNA]</scope>
    <source>
        <strain evidence="7 8">KW10</strain>
    </source>
</reference>
<keyword evidence="2" id="KW-0677">Repeat</keyword>
<dbReference type="Gene3D" id="3.80.10.10">
    <property type="entry name" value="Ribonuclease Inhibitor"/>
    <property type="match status" value="1"/>
</dbReference>
<dbReference type="PANTHER" id="PTHR48056:SF81">
    <property type="entry name" value="RECEPTOR PROTEIN-TYROSINE KINASE CEPR1"/>
    <property type="match status" value="1"/>
</dbReference>
<name>A0A166JMI5_LACLC</name>
<dbReference type="GO" id="GO:0005524">
    <property type="term" value="F:ATP binding"/>
    <property type="evidence" value="ECO:0007669"/>
    <property type="project" value="UniProtKB-KW"/>
</dbReference>
<evidence type="ECO:0000313" key="7">
    <source>
        <dbReference type="EMBL" id="KZK06423.1"/>
    </source>
</evidence>
<accession>A0A166JMI5</accession>
<protein>
    <submittedName>
        <fullName evidence="7">Internalin-like protein</fullName>
    </submittedName>
</protein>
<dbReference type="Proteomes" id="UP000076519">
    <property type="component" value="Unassembled WGS sequence"/>
</dbReference>
<dbReference type="InterPro" id="IPR050647">
    <property type="entry name" value="Plant_LRR-RLKs"/>
</dbReference>
<evidence type="ECO:0000256" key="3">
    <source>
        <dbReference type="ARBA" id="ARBA00022741"/>
    </source>
</evidence>
<keyword evidence="1" id="KW-0433">Leucine-rich repeat</keyword>
<dbReference type="PATRIC" id="fig|1359.32.peg.1366"/>
<keyword evidence="5" id="KW-1133">Transmembrane helix</keyword>
<feature type="domain" description="MucBP" evidence="6">
    <location>
        <begin position="347"/>
        <end position="409"/>
    </location>
</feature>
<keyword evidence="5" id="KW-0812">Transmembrane</keyword>
<evidence type="ECO:0000256" key="4">
    <source>
        <dbReference type="ARBA" id="ARBA00022840"/>
    </source>
</evidence>
<evidence type="ECO:0000259" key="6">
    <source>
        <dbReference type="Pfam" id="PF06458"/>
    </source>
</evidence>
<dbReference type="InterPro" id="IPR032675">
    <property type="entry name" value="LRR_dom_sf"/>
</dbReference>
<dbReference type="Gene3D" id="3.10.20.320">
    <property type="entry name" value="Putative peptidoglycan bound protein (lpxtg motif)"/>
    <property type="match status" value="3"/>
</dbReference>
<keyword evidence="4" id="KW-0067">ATP-binding</keyword>
<keyword evidence="3" id="KW-0547">Nucleotide-binding</keyword>
<dbReference type="SUPFAM" id="SSF52058">
    <property type="entry name" value="L domain-like"/>
    <property type="match status" value="1"/>
</dbReference>
<dbReference type="PANTHER" id="PTHR48056">
    <property type="entry name" value="LRR RECEPTOR-LIKE SERINE/THREONINE-PROTEIN KINASE-RELATED"/>
    <property type="match status" value="1"/>
</dbReference>
<feature type="domain" description="MucBP" evidence="6">
    <location>
        <begin position="487"/>
        <end position="549"/>
    </location>
</feature>
<dbReference type="FunFam" id="3.80.10.10:FF:000041">
    <property type="entry name" value="LRR receptor-like serine/threonine-protein kinase ERECTA"/>
    <property type="match status" value="1"/>
</dbReference>
<dbReference type="RefSeq" id="WP_063281705.1">
    <property type="nucleotide sequence ID" value="NZ_LIYF01000020.1"/>
</dbReference>
<proteinExistence type="predicted"/>
<feature type="transmembrane region" description="Helical" evidence="5">
    <location>
        <begin position="588"/>
        <end position="608"/>
    </location>
</feature>
<dbReference type="Pfam" id="PF13855">
    <property type="entry name" value="LRR_8"/>
    <property type="match status" value="1"/>
</dbReference>
<dbReference type="Pfam" id="PF06458">
    <property type="entry name" value="MucBP"/>
    <property type="match status" value="3"/>
</dbReference>
<keyword evidence="5" id="KW-0472">Membrane</keyword>
<sequence>MKFKRFVKTIVTVGGITLLISTAIIPRTVSAGEVNEFKDSQFEVSRGKNEVAPAISGEYNTSSIGKLSNVDVVTSSTFDNQKWLIDEINKQLYPKMIDKDLTFNDLDKITSIYLPSKGLTGILPEGLTYLKNLQSLQLFSNNLSGSIPPIFNQLPNLSNLRLDYNQFTGKIPEGLGNIKSITLQNNKLIGQIPESLYSNRTEENSVNVAGNQVTFNSMQKEPTIYDPYTFIYRNSNYEGQIVATKTFFSNLSNKDKLKPFDQNSSTFIDLHVEHMFDRDLFPEHILTIKNESGKLVYDGEVNSNIEIPLENLSAGQHTLTFTLDDAFNNPNNNVSIFIEIKKPTGGNITVKHVDTENNSILEDTILSGDIGEDYTTELKSIDGYTFKEIQGSATGKFTSQEQTVTYIYTKDPVAGGNVTAKYINSDGSKISEDMVMSGNIDENYTTEQKSIKGYTFKEIQGNATGKFTSQAQTVTYIYIKDSVAGGNVTVKYINSDGNKISEDVVMSGNIGENYTTEQKIIDGYTFKKVEGDVSGIFTQQNKIIIYIYTNNINRSINSSHDKLNIKQRKSTIKSPATLPQTGEDISRIYIEGILGLITLAFGTVAFIVRFKKFK</sequence>
<dbReference type="InterPro" id="IPR009459">
    <property type="entry name" value="MucBP_dom"/>
</dbReference>
<evidence type="ECO:0000313" key="8">
    <source>
        <dbReference type="Proteomes" id="UP000076519"/>
    </source>
</evidence>
<dbReference type="AlphaFoldDB" id="A0A166JMI5"/>
<dbReference type="InterPro" id="IPR001611">
    <property type="entry name" value="Leu-rich_rpt"/>
</dbReference>
<evidence type="ECO:0000256" key="2">
    <source>
        <dbReference type="ARBA" id="ARBA00022737"/>
    </source>
</evidence>
<evidence type="ECO:0000256" key="5">
    <source>
        <dbReference type="SAM" id="Phobius"/>
    </source>
</evidence>
<evidence type="ECO:0000256" key="1">
    <source>
        <dbReference type="ARBA" id="ARBA00022614"/>
    </source>
</evidence>